<gene>
    <name evidence="6" type="ORF">GGQ54_001704</name>
</gene>
<dbReference type="InterPro" id="IPR026045">
    <property type="entry name" value="Ferric-bd"/>
</dbReference>
<dbReference type="GO" id="GO:0006826">
    <property type="term" value="P:iron ion transport"/>
    <property type="evidence" value="ECO:0007669"/>
    <property type="project" value="UniProtKB-KW"/>
</dbReference>
<keyword evidence="3 5" id="KW-0732">Signal</keyword>
<dbReference type="Gene3D" id="3.40.190.10">
    <property type="entry name" value="Periplasmic binding protein-like II"/>
    <property type="match status" value="2"/>
</dbReference>
<feature type="chain" id="PRO_5038700268" evidence="5">
    <location>
        <begin position="28"/>
        <end position="350"/>
    </location>
</feature>
<keyword evidence="2" id="KW-0406">Ion transport</keyword>
<reference evidence="6 7" key="1">
    <citation type="submission" date="2020-07" db="EMBL/GenBank/DDBJ databases">
        <title>Sequencing the genomes of 1000 actinobacteria strains.</title>
        <authorList>
            <person name="Klenk H.-P."/>
        </authorList>
    </citation>
    <scope>NUCLEOTIDE SEQUENCE [LARGE SCALE GENOMIC DNA]</scope>
    <source>
        <strain evidence="6 7">DSM 103164</strain>
    </source>
</reference>
<comment type="caution">
    <text evidence="6">The sequence shown here is derived from an EMBL/GenBank/DDBJ whole genome shotgun (WGS) entry which is preliminary data.</text>
</comment>
<evidence type="ECO:0000313" key="6">
    <source>
        <dbReference type="EMBL" id="NYI71144.1"/>
    </source>
</evidence>
<dbReference type="Pfam" id="PF13343">
    <property type="entry name" value="SBP_bac_6"/>
    <property type="match status" value="1"/>
</dbReference>
<comment type="similarity">
    <text evidence="1">Belongs to the bacterial solute-binding protein 1 family.</text>
</comment>
<sequence>MRRSMGALATLALPLALLLGACGQGQAGSAPDTAGTSTTEPGTVTLYSGRDEKLVGPIIDRFRAETGVNVEVRYGNSAEMAAQLAEEGEATPADVFYSQEVGAVGALARRDLMGQLPQATIDRVAPQFRPAADRAWVGVTARSRVLVYNEGALGDAPAPTGMEGLTDPAYRDLVGLVPGNAGFQAAMTGFRVSRGEPAAEQWLRDMKTNGVNTGYESNGDLLEAVGRGDQAIGLINHYYWARQEPAERDRTKIVFPTSDDPGGLVNATAAGVTKKGETNPAAVQLIDYLLSETGQQAFVDETWEYPVVPGIEGPADIPPLAELGGPKIDLTDLDSLEQTQAMLTREGYLS</sequence>
<name>A0A7Z0D8X9_9ACTN</name>
<dbReference type="PROSITE" id="PS51257">
    <property type="entry name" value="PROKAR_LIPOPROTEIN"/>
    <property type="match status" value="1"/>
</dbReference>
<evidence type="ECO:0000256" key="2">
    <source>
        <dbReference type="ARBA" id="ARBA00022496"/>
    </source>
</evidence>
<dbReference type="Proteomes" id="UP000527616">
    <property type="component" value="Unassembled WGS sequence"/>
</dbReference>
<proteinExistence type="inferred from homology"/>
<feature type="binding site" evidence="4">
    <location>
        <position position="239"/>
    </location>
    <ligand>
        <name>Fe cation</name>
        <dbReference type="ChEBI" id="CHEBI:24875"/>
    </ligand>
</feature>
<dbReference type="GO" id="GO:0030288">
    <property type="term" value="C:outer membrane-bounded periplasmic space"/>
    <property type="evidence" value="ECO:0007669"/>
    <property type="project" value="TreeGrafter"/>
</dbReference>
<dbReference type="AlphaFoldDB" id="A0A7Z0D8X9"/>
<dbReference type="SUPFAM" id="SSF53850">
    <property type="entry name" value="Periplasmic binding protein-like II"/>
    <property type="match status" value="1"/>
</dbReference>
<keyword evidence="2" id="KW-0813">Transport</keyword>
<dbReference type="EMBL" id="JACBZS010000001">
    <property type="protein sequence ID" value="NYI71144.1"/>
    <property type="molecule type" value="Genomic_DNA"/>
</dbReference>
<evidence type="ECO:0000256" key="5">
    <source>
        <dbReference type="SAM" id="SignalP"/>
    </source>
</evidence>
<evidence type="ECO:0000256" key="1">
    <source>
        <dbReference type="ARBA" id="ARBA00008520"/>
    </source>
</evidence>
<dbReference type="RefSeq" id="WP_179445010.1">
    <property type="nucleotide sequence ID" value="NZ_JACBZS010000001.1"/>
</dbReference>
<protein>
    <submittedName>
        <fullName evidence="6">Iron(III) transport system substrate-binding protein</fullName>
    </submittedName>
</protein>
<evidence type="ECO:0000313" key="7">
    <source>
        <dbReference type="Proteomes" id="UP000527616"/>
    </source>
</evidence>
<organism evidence="6 7">
    <name type="scientific">Naumannella cuiyingiana</name>
    <dbReference type="NCBI Taxonomy" id="1347891"/>
    <lineage>
        <taxon>Bacteria</taxon>
        <taxon>Bacillati</taxon>
        <taxon>Actinomycetota</taxon>
        <taxon>Actinomycetes</taxon>
        <taxon>Propionibacteriales</taxon>
        <taxon>Propionibacteriaceae</taxon>
        <taxon>Naumannella</taxon>
    </lineage>
</organism>
<keyword evidence="7" id="KW-1185">Reference proteome</keyword>
<keyword evidence="2" id="KW-0410">Iron transport</keyword>
<feature type="signal peptide" evidence="5">
    <location>
        <begin position="1"/>
        <end position="27"/>
    </location>
</feature>
<feature type="binding site" evidence="4">
    <location>
        <position position="238"/>
    </location>
    <ligand>
        <name>Fe cation</name>
        <dbReference type="ChEBI" id="CHEBI:24875"/>
    </ligand>
</feature>
<keyword evidence="4" id="KW-0479">Metal-binding</keyword>
<evidence type="ECO:0000256" key="4">
    <source>
        <dbReference type="PIRSR" id="PIRSR002825-1"/>
    </source>
</evidence>
<keyword evidence="4" id="KW-0408">Iron</keyword>
<accession>A0A7Z0D8X9</accession>
<evidence type="ECO:0000256" key="3">
    <source>
        <dbReference type="ARBA" id="ARBA00022729"/>
    </source>
</evidence>
<dbReference type="GO" id="GO:0046872">
    <property type="term" value="F:metal ion binding"/>
    <property type="evidence" value="ECO:0007669"/>
    <property type="project" value="UniProtKB-KW"/>
</dbReference>
<dbReference type="PIRSF" id="PIRSF002825">
    <property type="entry name" value="CfbpA"/>
    <property type="match status" value="1"/>
</dbReference>
<dbReference type="PANTHER" id="PTHR30006:SF15">
    <property type="entry name" value="IRON-UTILIZATION PERIPLASMIC PROTEIN"/>
    <property type="match status" value="1"/>
</dbReference>
<dbReference type="PANTHER" id="PTHR30006">
    <property type="entry name" value="THIAMINE-BINDING PERIPLASMIC PROTEIN-RELATED"/>
    <property type="match status" value="1"/>
</dbReference>